<comment type="similarity">
    <text evidence="2">Belongs to the membrane magnesium transporter (TC 1.A.67) family.</text>
</comment>
<sequence length="118" mass="12303">MSASGITLTGFVVLLHAAYSCLHFKSLLQELDISIDAAAEGGRSVPPADVWVECGIGLVIVFLGQLLGPGAGTWQPCLTTTGASGVKRRPLVAPAHISRDFDIYADRSKAVAAIKKGI</sequence>
<evidence type="ECO:0000256" key="5">
    <source>
        <dbReference type="ARBA" id="ARBA00023136"/>
    </source>
</evidence>
<reference evidence="6" key="1">
    <citation type="submission" date="2020-06" db="EMBL/GenBank/DDBJ databases">
        <authorList>
            <consortium name="Plant Systems Biology data submission"/>
        </authorList>
    </citation>
    <scope>NUCLEOTIDE SEQUENCE</scope>
    <source>
        <strain evidence="6">D6</strain>
    </source>
</reference>
<evidence type="ECO:0008006" key="9">
    <source>
        <dbReference type="Google" id="ProtNLM"/>
    </source>
</evidence>
<evidence type="ECO:0000256" key="4">
    <source>
        <dbReference type="ARBA" id="ARBA00022989"/>
    </source>
</evidence>
<dbReference type="EMBL" id="CAICTM010000052">
    <property type="protein sequence ID" value="CAB9499070.1"/>
    <property type="molecule type" value="Genomic_DNA"/>
</dbReference>
<keyword evidence="5" id="KW-0472">Membrane</keyword>
<dbReference type="Pfam" id="PF10270">
    <property type="entry name" value="MMgT"/>
    <property type="match status" value="1"/>
</dbReference>
<comment type="caution">
    <text evidence="6">The sequence shown here is derived from an EMBL/GenBank/DDBJ whole genome shotgun (WGS) entry which is preliminary data.</text>
</comment>
<dbReference type="AlphaFoldDB" id="A0A9N8DEK9"/>
<organism evidence="6 8">
    <name type="scientific">Seminavis robusta</name>
    <dbReference type="NCBI Taxonomy" id="568900"/>
    <lineage>
        <taxon>Eukaryota</taxon>
        <taxon>Sar</taxon>
        <taxon>Stramenopiles</taxon>
        <taxon>Ochrophyta</taxon>
        <taxon>Bacillariophyta</taxon>
        <taxon>Bacillariophyceae</taxon>
        <taxon>Bacillariophycidae</taxon>
        <taxon>Naviculales</taxon>
        <taxon>Naviculaceae</taxon>
        <taxon>Seminavis</taxon>
    </lineage>
</organism>
<keyword evidence="4" id="KW-1133">Transmembrane helix</keyword>
<comment type="subcellular location">
    <subcellularLocation>
        <location evidence="1">Endomembrane system</location>
        <topology evidence="1">Multi-pass membrane protein</topology>
    </subcellularLocation>
</comment>
<evidence type="ECO:0000256" key="1">
    <source>
        <dbReference type="ARBA" id="ARBA00004127"/>
    </source>
</evidence>
<name>A0A9N8DEK9_9STRA</name>
<dbReference type="EMBL" id="CAICTM010000320">
    <property type="protein sequence ID" value="CAB9507806.1"/>
    <property type="molecule type" value="Genomic_DNA"/>
</dbReference>
<evidence type="ECO:0000313" key="6">
    <source>
        <dbReference type="EMBL" id="CAB9499070.1"/>
    </source>
</evidence>
<accession>A0A9N8DEK9</accession>
<protein>
    <recommendedName>
        <fullName evidence="9">Membrane magnesium transporter</fullName>
    </recommendedName>
</protein>
<evidence type="ECO:0000256" key="3">
    <source>
        <dbReference type="ARBA" id="ARBA00022692"/>
    </source>
</evidence>
<proteinExistence type="inferred from homology"/>
<dbReference type="OrthoDB" id="44756at2759"/>
<dbReference type="Proteomes" id="UP001153069">
    <property type="component" value="Unassembled WGS sequence"/>
</dbReference>
<evidence type="ECO:0000256" key="2">
    <source>
        <dbReference type="ARBA" id="ARBA00006109"/>
    </source>
</evidence>
<dbReference type="InterPro" id="IPR018937">
    <property type="entry name" value="MMgT"/>
</dbReference>
<evidence type="ECO:0000313" key="7">
    <source>
        <dbReference type="EMBL" id="CAB9507806.1"/>
    </source>
</evidence>
<evidence type="ECO:0000313" key="8">
    <source>
        <dbReference type="Proteomes" id="UP001153069"/>
    </source>
</evidence>
<keyword evidence="3" id="KW-0812">Transmembrane</keyword>
<gene>
    <name evidence="7" type="ORF">SEMRO_321_G116750.1</name>
    <name evidence="6" type="ORF">SEMRO_53_G031310.1</name>
</gene>
<keyword evidence="8" id="KW-1185">Reference proteome</keyword>
<dbReference type="GO" id="GO:0012505">
    <property type="term" value="C:endomembrane system"/>
    <property type="evidence" value="ECO:0007669"/>
    <property type="project" value="UniProtKB-SubCell"/>
</dbReference>